<evidence type="ECO:0000256" key="4">
    <source>
        <dbReference type="ARBA" id="ARBA00022833"/>
    </source>
</evidence>
<dbReference type="InterPro" id="IPR000058">
    <property type="entry name" value="Znf_AN1"/>
</dbReference>
<dbReference type="Pfam" id="PF25403">
    <property type="entry name" value="zf-C2H2_ZFAND2"/>
    <property type="match status" value="1"/>
</dbReference>
<evidence type="ECO:0000313" key="7">
    <source>
        <dbReference type="EMBL" id="VDM96459.1"/>
    </source>
</evidence>
<sequence>MAEFPGFGRHCHANSCHLLDFLPVRCDACQRDFCASHYAYDAHNCISAYKKNIQVPVCPLCGVPIPVARNERPDAKVGNHIDSNCKSNPASAMKGRIYTNRCSQVYCKKRELIPIKCDECGQNFCLKHRFPADHDCIRVGRKQAVSSAP</sequence>
<dbReference type="InterPro" id="IPR057357">
    <property type="entry name" value="Znf-C2H2_ZFAND2A/B"/>
</dbReference>
<dbReference type="GO" id="GO:0045047">
    <property type="term" value="P:protein targeting to ER"/>
    <property type="evidence" value="ECO:0007669"/>
    <property type="project" value="TreeGrafter"/>
</dbReference>
<dbReference type="GO" id="GO:0008270">
    <property type="term" value="F:zinc ion binding"/>
    <property type="evidence" value="ECO:0007669"/>
    <property type="project" value="UniProtKB-KW"/>
</dbReference>
<organism evidence="9">
    <name type="scientific">Thelazia callipaeda</name>
    <name type="common">Oriental eyeworm</name>
    <name type="synonym">Parasitic nematode</name>
    <dbReference type="NCBI Taxonomy" id="103827"/>
    <lineage>
        <taxon>Eukaryota</taxon>
        <taxon>Metazoa</taxon>
        <taxon>Ecdysozoa</taxon>
        <taxon>Nematoda</taxon>
        <taxon>Chromadorea</taxon>
        <taxon>Rhabditida</taxon>
        <taxon>Spirurina</taxon>
        <taxon>Spiruromorpha</taxon>
        <taxon>Thelazioidea</taxon>
        <taxon>Thelaziidae</taxon>
        <taxon>Thelazia</taxon>
    </lineage>
</organism>
<keyword evidence="4" id="KW-0862">Zinc</keyword>
<dbReference type="PANTHER" id="PTHR14677">
    <property type="entry name" value="ARSENITE INDUCUBLE RNA ASSOCIATED PROTEIN AIP-1-RELATED"/>
    <property type="match status" value="1"/>
</dbReference>
<evidence type="ECO:0000313" key="8">
    <source>
        <dbReference type="Proteomes" id="UP000276776"/>
    </source>
</evidence>
<dbReference type="SMART" id="SM00154">
    <property type="entry name" value="ZnF_AN1"/>
    <property type="match status" value="2"/>
</dbReference>
<evidence type="ECO:0000256" key="2">
    <source>
        <dbReference type="ARBA" id="ARBA00022737"/>
    </source>
</evidence>
<evidence type="ECO:0000259" key="6">
    <source>
        <dbReference type="PROSITE" id="PS51039"/>
    </source>
</evidence>
<accession>A0A0N5CM08</accession>
<feature type="domain" description="AN1-type" evidence="6">
    <location>
        <begin position="5"/>
        <end position="53"/>
    </location>
</feature>
<dbReference type="Pfam" id="PF01428">
    <property type="entry name" value="zf-AN1"/>
    <property type="match status" value="2"/>
</dbReference>
<dbReference type="Gene3D" id="4.10.1110.10">
    <property type="entry name" value="AN1-like Zinc finger"/>
    <property type="match status" value="2"/>
</dbReference>
<dbReference type="STRING" id="103827.A0A0N5CM08"/>
<name>A0A0N5CM08_THECL</name>
<evidence type="ECO:0000313" key="9">
    <source>
        <dbReference type="WBParaSite" id="TCLT_0000117001-mRNA-1"/>
    </source>
</evidence>
<dbReference type="EMBL" id="UYYF01000129">
    <property type="protein sequence ID" value="VDM96459.1"/>
    <property type="molecule type" value="Genomic_DNA"/>
</dbReference>
<dbReference type="WBParaSite" id="TCLT_0000117001-mRNA-1">
    <property type="protein sequence ID" value="TCLT_0000117001-mRNA-1"/>
    <property type="gene ID" value="TCLT_0000117001"/>
</dbReference>
<feature type="domain" description="AN1-type" evidence="6">
    <location>
        <begin position="96"/>
        <end position="144"/>
    </location>
</feature>
<dbReference type="GO" id="GO:0005783">
    <property type="term" value="C:endoplasmic reticulum"/>
    <property type="evidence" value="ECO:0007669"/>
    <property type="project" value="TreeGrafter"/>
</dbReference>
<keyword evidence="3 5" id="KW-0863">Zinc-finger</keyword>
<gene>
    <name evidence="7" type="ORF">TCLT_LOCUS1171</name>
</gene>
<dbReference type="GO" id="GO:0043161">
    <property type="term" value="P:proteasome-mediated ubiquitin-dependent protein catabolic process"/>
    <property type="evidence" value="ECO:0007669"/>
    <property type="project" value="TreeGrafter"/>
</dbReference>
<dbReference type="PROSITE" id="PS51039">
    <property type="entry name" value="ZF_AN1"/>
    <property type="match status" value="2"/>
</dbReference>
<protein>
    <submittedName>
        <fullName evidence="9">AN1-type domain-containing protein</fullName>
    </submittedName>
</protein>
<evidence type="ECO:0000256" key="1">
    <source>
        <dbReference type="ARBA" id="ARBA00022723"/>
    </source>
</evidence>
<dbReference type="PANTHER" id="PTHR14677:SF20">
    <property type="entry name" value="ZINC FINGER AN1-TYPE CONTAINING 2A-RELATED"/>
    <property type="match status" value="1"/>
</dbReference>
<reference evidence="9" key="1">
    <citation type="submission" date="2017-02" db="UniProtKB">
        <authorList>
            <consortium name="WormBaseParasite"/>
        </authorList>
    </citation>
    <scope>IDENTIFICATION</scope>
</reference>
<keyword evidence="8" id="KW-1185">Reference proteome</keyword>
<reference evidence="7 8" key="2">
    <citation type="submission" date="2018-11" db="EMBL/GenBank/DDBJ databases">
        <authorList>
            <consortium name="Pathogen Informatics"/>
        </authorList>
    </citation>
    <scope>NUCLEOTIDE SEQUENCE [LARGE SCALE GENOMIC DNA]</scope>
</reference>
<evidence type="ECO:0000256" key="3">
    <source>
        <dbReference type="ARBA" id="ARBA00022771"/>
    </source>
</evidence>
<evidence type="ECO:0000256" key="5">
    <source>
        <dbReference type="PROSITE-ProRule" id="PRU00449"/>
    </source>
</evidence>
<dbReference type="InterPro" id="IPR035896">
    <property type="entry name" value="AN1-like_Znf"/>
</dbReference>
<keyword evidence="2" id="KW-0677">Repeat</keyword>
<dbReference type="AlphaFoldDB" id="A0A0N5CM08"/>
<dbReference type="OrthoDB" id="431929at2759"/>
<dbReference type="OMA" id="HACPFAG"/>
<dbReference type="Proteomes" id="UP000276776">
    <property type="component" value="Unassembled WGS sequence"/>
</dbReference>
<keyword evidence="1" id="KW-0479">Metal-binding</keyword>
<proteinExistence type="predicted"/>
<dbReference type="SUPFAM" id="SSF118310">
    <property type="entry name" value="AN1-like Zinc finger"/>
    <property type="match status" value="2"/>
</dbReference>